<sequence length="144" mass="14234">MAEDGLVRADEQGPVRGAPGAVDLGERAEFDHVAEGRAGAMRLDVVDVVRGEPGGGEGVADDGFLRGGVGRGEAEAAAVVVHGRAADDGVDPVVVGEGVGEPFEDDDAAALAAHDAVGGGVEGPAPAGGRDRPDGAHEDADLRP</sequence>
<proteinExistence type="predicted"/>
<evidence type="ECO:0000256" key="1">
    <source>
        <dbReference type="SAM" id="MobiDB-lite"/>
    </source>
</evidence>
<evidence type="ECO:0000313" key="3">
    <source>
        <dbReference type="Proteomes" id="UP000195755"/>
    </source>
</evidence>
<dbReference type="AntiFam" id="ANF00248">
    <property type="entry name" value="Shadow ORF (opposite ppsD)"/>
</dbReference>
<feature type="region of interest" description="Disordered" evidence="1">
    <location>
        <begin position="1"/>
        <end position="23"/>
    </location>
</feature>
<feature type="compositionally biased region" description="Basic and acidic residues" evidence="1">
    <location>
        <begin position="129"/>
        <end position="144"/>
    </location>
</feature>
<dbReference type="EMBL" id="CP021744">
    <property type="protein sequence ID" value="ARZ66580.1"/>
    <property type="molecule type" value="Genomic_DNA"/>
</dbReference>
<accession>A0A1Z2KX22</accession>
<gene>
    <name evidence="2" type="ORF">SMD11_0914</name>
</gene>
<evidence type="ECO:0000313" key="2">
    <source>
        <dbReference type="EMBL" id="ARZ66580.1"/>
    </source>
</evidence>
<organism evidence="2 3">
    <name type="scientific">Streptomyces albireticuli</name>
    <dbReference type="NCBI Taxonomy" id="1940"/>
    <lineage>
        <taxon>Bacteria</taxon>
        <taxon>Bacillati</taxon>
        <taxon>Actinomycetota</taxon>
        <taxon>Actinomycetes</taxon>
        <taxon>Kitasatosporales</taxon>
        <taxon>Streptomycetaceae</taxon>
        <taxon>Streptomyces</taxon>
    </lineage>
</organism>
<dbReference type="Proteomes" id="UP000195755">
    <property type="component" value="Chromosome"/>
</dbReference>
<reference evidence="2 3" key="1">
    <citation type="submission" date="2017-06" db="EMBL/GenBank/DDBJ databases">
        <title>Streptomyces albireticuli Genome sequencing and assembly.</title>
        <authorList>
            <person name="Wang Y."/>
            <person name="Du B."/>
            <person name="Ding Y."/>
            <person name="Liu H."/>
            <person name="Hou Q."/>
            <person name="Liu K."/>
            <person name="Yao L."/>
            <person name="Wang C."/>
        </authorList>
    </citation>
    <scope>NUCLEOTIDE SEQUENCE [LARGE SCALE GENOMIC DNA]</scope>
    <source>
        <strain evidence="2 3">MDJK11</strain>
    </source>
</reference>
<feature type="compositionally biased region" description="Basic and acidic residues" evidence="1">
    <location>
        <begin position="1"/>
        <end position="13"/>
    </location>
</feature>
<feature type="region of interest" description="Disordered" evidence="1">
    <location>
        <begin position="114"/>
        <end position="144"/>
    </location>
</feature>
<dbReference type="AlphaFoldDB" id="A0A1Z2KX22"/>
<name>A0A1Z2KX22_9ACTN</name>
<protein>
    <submittedName>
        <fullName evidence="2">Uncharacterized protein</fullName>
    </submittedName>
</protein>
<dbReference type="KEGG" id="salj:SMD11_0914"/>